<dbReference type="Proteomes" id="UP000297638">
    <property type="component" value="Unassembled WGS sequence"/>
</dbReference>
<dbReference type="EMBL" id="SPDS01000001">
    <property type="protein sequence ID" value="TFH55910.1"/>
    <property type="molecule type" value="Genomic_DNA"/>
</dbReference>
<dbReference type="Gene3D" id="2.60.40.2880">
    <property type="entry name" value="MmpS1-5, C-terminal soluble domain"/>
    <property type="match status" value="1"/>
</dbReference>
<reference evidence="1 3" key="1">
    <citation type="journal article" date="2017" name="Elife">
        <title>Extensive horizontal gene transfer in cheese-associated bacteria.</title>
        <authorList>
            <person name="Bonham K.S."/>
            <person name="Wolfe B.E."/>
            <person name="Dutton R.J."/>
        </authorList>
    </citation>
    <scope>NUCLEOTIDE SEQUENCE [LARGE SCALE GENOMIC DNA]</scope>
    <source>
        <strain evidence="1 3">JB182</strain>
    </source>
</reference>
<dbReference type="Proteomes" id="UP000235739">
    <property type="component" value="Unassembled WGS sequence"/>
</dbReference>
<gene>
    <name evidence="1" type="ORF">CIK84_18195</name>
    <name evidence="2" type="ORF">EXY26_02195</name>
</gene>
<name>A0A2N7RXU9_9MICC</name>
<evidence type="ECO:0008006" key="5">
    <source>
        <dbReference type="Google" id="ProtNLM"/>
    </source>
</evidence>
<comment type="caution">
    <text evidence="1">The sequence shown here is derived from an EMBL/GenBank/DDBJ whole genome shotgun (WGS) entry which is preliminary data.</text>
</comment>
<dbReference type="EMBL" id="PNQX01000004">
    <property type="protein sequence ID" value="PMQ18716.1"/>
    <property type="molecule type" value="Genomic_DNA"/>
</dbReference>
<sequence length="156" mass="15983">MHRTTDLSPSRLSSRLAVASSLMVLACGLAGCGAVDSYDKAISDAWAVTYEIEVSGGGGTLDAVSYLESEKRGDPGSPVEVENAMLVVEGKDSSRSSWSVDSIITAQAEAAVTATPGEGSTATCRILLDGQKAIATQTGAPGEPVECTAITPAFER</sequence>
<evidence type="ECO:0000313" key="3">
    <source>
        <dbReference type="Proteomes" id="UP000235739"/>
    </source>
</evidence>
<evidence type="ECO:0000313" key="1">
    <source>
        <dbReference type="EMBL" id="PMQ18716.1"/>
    </source>
</evidence>
<dbReference type="AlphaFoldDB" id="A0A2N7RXU9"/>
<evidence type="ECO:0000313" key="4">
    <source>
        <dbReference type="Proteomes" id="UP000297638"/>
    </source>
</evidence>
<reference evidence="2 4" key="2">
    <citation type="submission" date="2019-03" db="EMBL/GenBank/DDBJ databases">
        <title>Glutamicibacter sp. LJH19 genome.</title>
        <authorList>
            <person name="Sinai Borker S."/>
            <person name="Kumar R."/>
        </authorList>
    </citation>
    <scope>NUCLEOTIDE SEQUENCE [LARGE SCALE GENOMIC DNA]</scope>
    <source>
        <strain evidence="2 4">LJH19</strain>
    </source>
</reference>
<accession>A0A2N7RXU9</accession>
<dbReference type="RefSeq" id="WP_102599257.1">
    <property type="nucleotide sequence ID" value="NZ_JBQDKG010000043.1"/>
</dbReference>
<dbReference type="PROSITE" id="PS51257">
    <property type="entry name" value="PROKAR_LIPOPROTEIN"/>
    <property type="match status" value="1"/>
</dbReference>
<dbReference type="InterPro" id="IPR038468">
    <property type="entry name" value="MmpS_C"/>
</dbReference>
<organism evidence="1 3">
    <name type="scientific">Glutamicibacter arilaitensis</name>
    <dbReference type="NCBI Taxonomy" id="256701"/>
    <lineage>
        <taxon>Bacteria</taxon>
        <taxon>Bacillati</taxon>
        <taxon>Actinomycetota</taxon>
        <taxon>Actinomycetes</taxon>
        <taxon>Micrococcales</taxon>
        <taxon>Micrococcaceae</taxon>
        <taxon>Glutamicibacter</taxon>
    </lineage>
</organism>
<proteinExistence type="predicted"/>
<protein>
    <recommendedName>
        <fullName evidence="5">Lipoprotein</fullName>
    </recommendedName>
</protein>
<evidence type="ECO:0000313" key="2">
    <source>
        <dbReference type="EMBL" id="TFH55910.1"/>
    </source>
</evidence>